<keyword evidence="3" id="KW-1185">Reference proteome</keyword>
<dbReference type="GO" id="GO:0050661">
    <property type="term" value="F:NADP binding"/>
    <property type="evidence" value="ECO:0007669"/>
    <property type="project" value="InterPro"/>
</dbReference>
<evidence type="ECO:0000259" key="1">
    <source>
        <dbReference type="Pfam" id="PF00724"/>
    </source>
</evidence>
<dbReference type="PANTHER" id="PTHR43303:SF2">
    <property type="entry name" value="INDOLEAMINE 2,3-DIOXYGENASE PYRROLE 2,3-DIOXYGENASE (AFU_ORTHOLOGUE AFUA_5G01450"/>
    <property type="match status" value="1"/>
</dbReference>
<comment type="caution">
    <text evidence="2">The sequence shown here is derived from an EMBL/GenBank/DDBJ whole genome shotgun (WGS) entry which is preliminary data.</text>
</comment>
<dbReference type="InterPro" id="IPR044152">
    <property type="entry name" value="YqjM-like"/>
</dbReference>
<protein>
    <submittedName>
        <fullName evidence="2">FMN-linked oxidoreductase</fullName>
    </submittedName>
</protein>
<gene>
    <name evidence="2" type="ORF">EJ04DRAFT_580242</name>
</gene>
<reference evidence="2" key="1">
    <citation type="journal article" date="2020" name="Stud. Mycol.">
        <title>101 Dothideomycetes genomes: a test case for predicting lifestyles and emergence of pathogens.</title>
        <authorList>
            <person name="Haridas S."/>
            <person name="Albert R."/>
            <person name="Binder M."/>
            <person name="Bloem J."/>
            <person name="Labutti K."/>
            <person name="Salamov A."/>
            <person name="Andreopoulos B."/>
            <person name="Baker S."/>
            <person name="Barry K."/>
            <person name="Bills G."/>
            <person name="Bluhm B."/>
            <person name="Cannon C."/>
            <person name="Castanera R."/>
            <person name="Culley D."/>
            <person name="Daum C."/>
            <person name="Ezra D."/>
            <person name="Gonzalez J."/>
            <person name="Henrissat B."/>
            <person name="Kuo A."/>
            <person name="Liang C."/>
            <person name="Lipzen A."/>
            <person name="Lutzoni F."/>
            <person name="Magnuson J."/>
            <person name="Mondo S."/>
            <person name="Nolan M."/>
            <person name="Ohm R."/>
            <person name="Pangilinan J."/>
            <person name="Park H.-J."/>
            <person name="Ramirez L."/>
            <person name="Alfaro M."/>
            <person name="Sun H."/>
            <person name="Tritt A."/>
            <person name="Yoshinaga Y."/>
            <person name="Zwiers L.-H."/>
            <person name="Turgeon B."/>
            <person name="Goodwin S."/>
            <person name="Spatafora J."/>
            <person name="Crous P."/>
            <person name="Grigoriev I."/>
        </authorList>
    </citation>
    <scope>NUCLEOTIDE SEQUENCE</scope>
    <source>
        <strain evidence="2">CBS 125425</strain>
    </source>
</reference>
<accession>A0A9P4QS71</accession>
<feature type="domain" description="NADH:flavin oxidoreductase/NADH oxidase N-terminal" evidence="1">
    <location>
        <begin position="5"/>
        <end position="334"/>
    </location>
</feature>
<dbReference type="InterPro" id="IPR013785">
    <property type="entry name" value="Aldolase_TIM"/>
</dbReference>
<dbReference type="Gene3D" id="3.20.20.70">
    <property type="entry name" value="Aldolase class I"/>
    <property type="match status" value="1"/>
</dbReference>
<dbReference type="Pfam" id="PF00724">
    <property type="entry name" value="Oxidored_FMN"/>
    <property type="match status" value="1"/>
</dbReference>
<dbReference type="PANTHER" id="PTHR43303">
    <property type="entry name" value="NADPH DEHYDROGENASE C23G7.10C-RELATED"/>
    <property type="match status" value="1"/>
</dbReference>
<name>A0A9P4QS71_9PLEO</name>
<proteinExistence type="predicted"/>
<dbReference type="OrthoDB" id="72788at2759"/>
<sequence length="351" mass="38858">MGTYSSHDGYLSRWQHTHYASLICRGPALSFIEVAAVTPQGRTSPLDLGIYDDAHVEGLKAVVGFARSEGQKVGVQLGHSGWKGSMMPILPGRAMEVLRDGKGGWEGGVMGPGTERFKEEYVRPREMTGKDIEEMIGAFGSAAKRAVDAGFDAIEIHGAHGYMFTSFMSPRTNRRTDAYGGSFENRVRILVEVIQSVRDNIPDTMPLFVRISATEWMEWDEQPSWDIEDSIKLARILPRLGVDVLDVSSGGNSPTQKIPIQDAYYQINLAEKIRAVLQKEEINLLICAVGSIDNAEMARDVVENVDGHAKADMLKVGRQFLRDPSFVLTAAKQLGVTVQWPYQFWRAAPGR</sequence>
<evidence type="ECO:0000313" key="2">
    <source>
        <dbReference type="EMBL" id="KAF2729941.1"/>
    </source>
</evidence>
<dbReference type="SUPFAM" id="SSF51395">
    <property type="entry name" value="FMN-linked oxidoreductases"/>
    <property type="match status" value="1"/>
</dbReference>
<evidence type="ECO:0000313" key="3">
    <source>
        <dbReference type="Proteomes" id="UP000799444"/>
    </source>
</evidence>
<dbReference type="GO" id="GO:0003959">
    <property type="term" value="F:NADPH dehydrogenase activity"/>
    <property type="evidence" value="ECO:0007669"/>
    <property type="project" value="InterPro"/>
</dbReference>
<dbReference type="AlphaFoldDB" id="A0A9P4QS71"/>
<dbReference type="Proteomes" id="UP000799444">
    <property type="component" value="Unassembled WGS sequence"/>
</dbReference>
<dbReference type="GO" id="GO:0010181">
    <property type="term" value="F:FMN binding"/>
    <property type="evidence" value="ECO:0007669"/>
    <property type="project" value="InterPro"/>
</dbReference>
<dbReference type="EMBL" id="ML996230">
    <property type="protein sequence ID" value="KAF2729941.1"/>
    <property type="molecule type" value="Genomic_DNA"/>
</dbReference>
<dbReference type="InterPro" id="IPR001155">
    <property type="entry name" value="OxRdtase_FMN_N"/>
</dbReference>
<organism evidence="2 3">
    <name type="scientific">Polyplosphaeria fusca</name>
    <dbReference type="NCBI Taxonomy" id="682080"/>
    <lineage>
        <taxon>Eukaryota</taxon>
        <taxon>Fungi</taxon>
        <taxon>Dikarya</taxon>
        <taxon>Ascomycota</taxon>
        <taxon>Pezizomycotina</taxon>
        <taxon>Dothideomycetes</taxon>
        <taxon>Pleosporomycetidae</taxon>
        <taxon>Pleosporales</taxon>
        <taxon>Tetraplosphaeriaceae</taxon>
        <taxon>Polyplosphaeria</taxon>
    </lineage>
</organism>